<dbReference type="PANTHER" id="PTHR42941">
    <property type="entry name" value="SLL1037 PROTEIN"/>
    <property type="match status" value="1"/>
</dbReference>
<keyword evidence="1" id="KW-0732">Signal</keyword>
<dbReference type="NCBIfam" id="TIGR02122">
    <property type="entry name" value="TRAP_TAXI"/>
    <property type="match status" value="1"/>
</dbReference>
<evidence type="ECO:0000256" key="1">
    <source>
        <dbReference type="SAM" id="SignalP"/>
    </source>
</evidence>
<reference evidence="3" key="1">
    <citation type="submission" date="2016-01" db="EMBL/GenBank/DDBJ databases">
        <title>Draft genome of Chromobacterium sp. F49.</title>
        <authorList>
            <person name="Hong K.W."/>
        </authorList>
    </citation>
    <scope>NUCLEOTIDE SEQUENCE [LARGE SCALE GENOMIC DNA]</scope>
    <source>
        <strain evidence="3">P7IIIA</strain>
    </source>
</reference>
<dbReference type="RefSeq" id="WP_066244941.1">
    <property type="nucleotide sequence ID" value="NZ_LRFC01000038.1"/>
</dbReference>
<accession>A0A165MZ78</accession>
<dbReference type="PANTHER" id="PTHR42941:SF1">
    <property type="entry name" value="SLL1037 PROTEIN"/>
    <property type="match status" value="1"/>
</dbReference>
<dbReference type="InterPro" id="IPR011852">
    <property type="entry name" value="TRAP_TAXI"/>
</dbReference>
<dbReference type="AlphaFoldDB" id="A0A165MZ78"/>
<dbReference type="Pfam" id="PF16868">
    <property type="entry name" value="NMT1_3"/>
    <property type="match status" value="1"/>
</dbReference>
<dbReference type="PROSITE" id="PS51257">
    <property type="entry name" value="PROKAR_LIPOPROTEIN"/>
    <property type="match status" value="1"/>
</dbReference>
<evidence type="ECO:0008006" key="4">
    <source>
        <dbReference type="Google" id="ProtNLM"/>
    </source>
</evidence>
<organism evidence="2 3">
    <name type="scientific">Fictibacillus phosphorivorans</name>
    <dbReference type="NCBI Taxonomy" id="1221500"/>
    <lineage>
        <taxon>Bacteria</taxon>
        <taxon>Bacillati</taxon>
        <taxon>Bacillota</taxon>
        <taxon>Bacilli</taxon>
        <taxon>Bacillales</taxon>
        <taxon>Fictibacillaceae</taxon>
        <taxon>Fictibacillus</taxon>
    </lineage>
</organism>
<evidence type="ECO:0000313" key="3">
    <source>
        <dbReference type="Proteomes" id="UP000076567"/>
    </source>
</evidence>
<feature type="chain" id="PRO_5039045422" description="TAXI family TRAP transporter solute-binding subunit" evidence="1">
    <location>
        <begin position="20"/>
        <end position="325"/>
    </location>
</feature>
<dbReference type="Proteomes" id="UP000076567">
    <property type="component" value="Unassembled WGS sequence"/>
</dbReference>
<dbReference type="SUPFAM" id="SSF53850">
    <property type="entry name" value="Periplasmic binding protein-like II"/>
    <property type="match status" value="1"/>
</dbReference>
<comment type="caution">
    <text evidence="2">The sequence shown here is derived from an EMBL/GenBank/DDBJ whole genome shotgun (WGS) entry which is preliminary data.</text>
</comment>
<feature type="signal peptide" evidence="1">
    <location>
        <begin position="1"/>
        <end position="19"/>
    </location>
</feature>
<keyword evidence="3" id="KW-1185">Reference proteome</keyword>
<name>A0A165MZ78_9BACL</name>
<dbReference type="Gene3D" id="3.40.190.10">
    <property type="entry name" value="Periplasmic binding protein-like II"/>
    <property type="match status" value="2"/>
</dbReference>
<gene>
    <name evidence="2" type="ORF">AWM68_12910</name>
</gene>
<proteinExistence type="predicted"/>
<evidence type="ECO:0000313" key="2">
    <source>
        <dbReference type="EMBL" id="KZE64004.1"/>
    </source>
</evidence>
<protein>
    <recommendedName>
        <fullName evidence="4">TAXI family TRAP transporter solute-binding subunit</fullName>
    </recommendedName>
</protein>
<dbReference type="CDD" id="cd13567">
    <property type="entry name" value="PBP2_TtGluBP"/>
    <property type="match status" value="1"/>
</dbReference>
<dbReference type="EMBL" id="LRFC01000038">
    <property type="protein sequence ID" value="KZE64004.1"/>
    <property type="molecule type" value="Genomic_DNA"/>
</dbReference>
<sequence length="325" mass="35466">MKKLILCLCIAVLASCSHMNSNDHPAPQRSLDDKKLLSIATGGKSGPYYAIGKEMSQIFSETGEYAANVQSSGGTAENLSLLKEEKAELAFAMLDIASLAYKGEGAFKEPAKNLRSLATLYTNVVQVVTLPKTEIKSLSDLKGKKIGIGAKGSGVEINALTILKGYGIERLDIDAEYLSYRESIEQLKSGAIDAAFVTSGLPNPAVTELLQSERIVILPIELERLKTEGIQTDYLTDITIPKGVYQNDQDIQTVGVQNILLVSKKLPDHTVYELTKILNEKKQVLIDAHPAMSGFHEENAVYTGPIPMHPGALKFYSKKNVRQNR</sequence>
<dbReference type="OrthoDB" id="9776669at2"/>